<gene>
    <name evidence="2" type="ORF">CYMTET_36498</name>
</gene>
<dbReference type="EMBL" id="LGRX02023803">
    <property type="protein sequence ID" value="KAK3254287.1"/>
    <property type="molecule type" value="Genomic_DNA"/>
</dbReference>
<dbReference type="AlphaFoldDB" id="A0AAE0F7I1"/>
<evidence type="ECO:0000256" key="1">
    <source>
        <dbReference type="SAM" id="MobiDB-lite"/>
    </source>
</evidence>
<evidence type="ECO:0000313" key="2">
    <source>
        <dbReference type="EMBL" id="KAK3254287.1"/>
    </source>
</evidence>
<organism evidence="2 3">
    <name type="scientific">Cymbomonas tetramitiformis</name>
    <dbReference type="NCBI Taxonomy" id="36881"/>
    <lineage>
        <taxon>Eukaryota</taxon>
        <taxon>Viridiplantae</taxon>
        <taxon>Chlorophyta</taxon>
        <taxon>Pyramimonadophyceae</taxon>
        <taxon>Pyramimonadales</taxon>
        <taxon>Pyramimonadaceae</taxon>
        <taxon>Cymbomonas</taxon>
    </lineage>
</organism>
<sequence>MQQMMQQMQSMQQQMLMFAGAAGAGGAAKPAEAAQAANTERLVLDPGAQVLNDMKEDAREIIDDWHGTGKLPPGTVAVIGVAVHNKISKHIQSRHPQVPLRMVKTYVTNRLSYLKNNSDGPGRWKFKVTQDFPDGFHIRYKGPAAGYKVYGHRDMPTPEETDACLQVALAVAAGNPLTEGKHFEIFKALGAQAPEAPDEKKPKVEAPQQTVSEGSAPQADEHSPNLEGPLAVGDQVDVFATPQADVGRIGDGYDTGKATKTGLSNLVIGRATVAAIGPGKSLNEKPMLLPRDTYELYVEFVVHLPEKGDVYPVERMLSHHMSMVDELVSAEQLRTGTANKTMEMLEHNLQIHKAYLRHANTDKLYPERMTGRKLAGLKLEPAEDVRGCQKEEMHDADVEEEKGNADDDEDDDDGTVVEAVEDEAVAANEEEEGEAVDDEEASEEEKKEEEEEEEKKEGGGSKNEAAKKSPLRFKKKKNALAPAKEDQRPGKKPRS</sequence>
<evidence type="ECO:0000313" key="3">
    <source>
        <dbReference type="Proteomes" id="UP001190700"/>
    </source>
</evidence>
<dbReference type="Proteomes" id="UP001190700">
    <property type="component" value="Unassembled WGS sequence"/>
</dbReference>
<comment type="caution">
    <text evidence="2">The sequence shown here is derived from an EMBL/GenBank/DDBJ whole genome shotgun (WGS) entry which is preliminary data.</text>
</comment>
<protein>
    <submittedName>
        <fullName evidence="2">Uncharacterized protein</fullName>
    </submittedName>
</protein>
<accession>A0AAE0F7I1</accession>
<feature type="compositionally biased region" description="Acidic residues" evidence="1">
    <location>
        <begin position="406"/>
        <end position="454"/>
    </location>
</feature>
<name>A0AAE0F7I1_9CHLO</name>
<feature type="region of interest" description="Disordered" evidence="1">
    <location>
        <begin position="385"/>
        <end position="495"/>
    </location>
</feature>
<feature type="compositionally biased region" description="Basic and acidic residues" evidence="1">
    <location>
        <begin position="455"/>
        <end position="467"/>
    </location>
</feature>
<reference evidence="2 3" key="1">
    <citation type="journal article" date="2015" name="Genome Biol. Evol.">
        <title>Comparative Genomics of a Bacterivorous Green Alga Reveals Evolutionary Causalities and Consequences of Phago-Mixotrophic Mode of Nutrition.</title>
        <authorList>
            <person name="Burns J.A."/>
            <person name="Paasch A."/>
            <person name="Narechania A."/>
            <person name="Kim E."/>
        </authorList>
    </citation>
    <scope>NUCLEOTIDE SEQUENCE [LARGE SCALE GENOMIC DNA]</scope>
    <source>
        <strain evidence="2 3">PLY_AMNH</strain>
    </source>
</reference>
<feature type="compositionally biased region" description="Basic residues" evidence="1">
    <location>
        <begin position="469"/>
        <end position="478"/>
    </location>
</feature>
<proteinExistence type="predicted"/>
<keyword evidence="3" id="KW-1185">Reference proteome</keyword>
<feature type="region of interest" description="Disordered" evidence="1">
    <location>
        <begin position="194"/>
        <end position="230"/>
    </location>
</feature>
<feature type="compositionally biased region" description="Basic and acidic residues" evidence="1">
    <location>
        <begin position="385"/>
        <end position="405"/>
    </location>
</feature>